<evidence type="ECO:0000256" key="1">
    <source>
        <dbReference type="SAM" id="MobiDB-lite"/>
    </source>
</evidence>
<feature type="compositionally biased region" description="Low complexity" evidence="1">
    <location>
        <begin position="48"/>
        <end position="65"/>
    </location>
</feature>
<evidence type="ECO:0000313" key="3">
    <source>
        <dbReference type="Proteomes" id="UP001519460"/>
    </source>
</evidence>
<dbReference type="Proteomes" id="UP001519460">
    <property type="component" value="Unassembled WGS sequence"/>
</dbReference>
<dbReference type="AlphaFoldDB" id="A0ABD0KRW2"/>
<organism evidence="2 3">
    <name type="scientific">Batillaria attramentaria</name>
    <dbReference type="NCBI Taxonomy" id="370345"/>
    <lineage>
        <taxon>Eukaryota</taxon>
        <taxon>Metazoa</taxon>
        <taxon>Spiralia</taxon>
        <taxon>Lophotrochozoa</taxon>
        <taxon>Mollusca</taxon>
        <taxon>Gastropoda</taxon>
        <taxon>Caenogastropoda</taxon>
        <taxon>Sorbeoconcha</taxon>
        <taxon>Cerithioidea</taxon>
        <taxon>Batillariidae</taxon>
        <taxon>Batillaria</taxon>
    </lineage>
</organism>
<name>A0ABD0KRW2_9CAEN</name>
<feature type="region of interest" description="Disordered" evidence="1">
    <location>
        <begin position="44"/>
        <end position="75"/>
    </location>
</feature>
<dbReference type="EMBL" id="JACVVK020000132">
    <property type="protein sequence ID" value="KAK7489944.1"/>
    <property type="molecule type" value="Genomic_DNA"/>
</dbReference>
<evidence type="ECO:0000313" key="2">
    <source>
        <dbReference type="EMBL" id="KAK7489944.1"/>
    </source>
</evidence>
<comment type="caution">
    <text evidence="2">The sequence shown here is derived from an EMBL/GenBank/DDBJ whole genome shotgun (WGS) entry which is preliminary data.</text>
</comment>
<accession>A0ABD0KRW2</accession>
<gene>
    <name evidence="2" type="ORF">BaRGS_00018809</name>
</gene>
<protein>
    <submittedName>
        <fullName evidence="2">Uncharacterized protein</fullName>
    </submittedName>
</protein>
<keyword evidence="3" id="KW-1185">Reference proteome</keyword>
<proteinExistence type="predicted"/>
<sequence length="75" mass="7915">MPLKKRPRPSTGQMLLTKMLGRKELEETDGSSVDLVQTAGTSVDPPIASTSTSTVSSATSFALSAVDEEKKESTT</sequence>
<reference evidence="2 3" key="1">
    <citation type="journal article" date="2023" name="Sci. Data">
        <title>Genome assembly of the Korean intertidal mud-creeper Batillaria attramentaria.</title>
        <authorList>
            <person name="Patra A.K."/>
            <person name="Ho P.T."/>
            <person name="Jun S."/>
            <person name="Lee S.J."/>
            <person name="Kim Y."/>
            <person name="Won Y.J."/>
        </authorList>
    </citation>
    <scope>NUCLEOTIDE SEQUENCE [LARGE SCALE GENOMIC DNA]</scope>
    <source>
        <strain evidence="2">Wonlab-2016</strain>
    </source>
</reference>